<dbReference type="OrthoDB" id="1807756at2"/>
<dbReference type="EnsemblBacteria" id="AAS95594">
    <property type="protein sequence ID" value="AAS95594"/>
    <property type="gene ID" value="DVU_1114"/>
</dbReference>
<dbReference type="EMBL" id="AE017285">
    <property type="protein sequence ID" value="AAS95594.1"/>
    <property type="molecule type" value="Genomic_DNA"/>
</dbReference>
<evidence type="ECO:0000256" key="1">
    <source>
        <dbReference type="SAM" id="MobiDB-lite"/>
    </source>
</evidence>
<dbReference type="Proteomes" id="UP000002194">
    <property type="component" value="Chromosome"/>
</dbReference>
<dbReference type="HOGENOM" id="CLU_117141_3_1_7"/>
<dbReference type="eggNOG" id="COG5005">
    <property type="taxonomic scope" value="Bacteria"/>
</dbReference>
<dbReference type="PhylomeDB" id="Q72D17"/>
<dbReference type="NCBIfam" id="TIGR01635">
    <property type="entry name" value="tail_comp_S"/>
    <property type="match status" value="1"/>
</dbReference>
<gene>
    <name evidence="2" type="ordered locus">DVU_1114</name>
</gene>
<dbReference type="AlphaFoldDB" id="Q72D17"/>
<feature type="compositionally biased region" description="Basic and acidic residues" evidence="1">
    <location>
        <begin position="58"/>
        <end position="67"/>
    </location>
</feature>
<name>Q72D17_NITV2</name>
<dbReference type="KEGG" id="dvu:DVU_1114"/>
<sequence>MAKTGVSLEWNGLDRTLGRAARELANRRAILDAVGETLVSSTIQRFRDGEGPDGEPWEASHRAKEEEGQTLVDTARLRNSIGHAVTNDAVLVGTAVEYAAIHQYGGKTGRGHAVTMPARPYLGLSQEDAKEVQNLLAQHLASAFRR</sequence>
<evidence type="ECO:0000313" key="2">
    <source>
        <dbReference type="EMBL" id="AAS95594.1"/>
    </source>
</evidence>
<proteinExistence type="predicted"/>
<protein>
    <submittedName>
        <fullName evidence="2">Virion morphogenesis protein</fullName>
    </submittedName>
</protein>
<feature type="region of interest" description="Disordered" evidence="1">
    <location>
        <begin position="45"/>
        <end position="69"/>
    </location>
</feature>
<dbReference type="PATRIC" id="fig|882.5.peg.1051"/>
<dbReference type="RefSeq" id="WP_010938413.1">
    <property type="nucleotide sequence ID" value="NC_002937.3"/>
</dbReference>
<reference evidence="2 3" key="1">
    <citation type="journal article" date="2004" name="Nat. Biotechnol.">
        <title>The genome sequence of the anaerobic, sulfate-reducing bacterium Desulfovibrio vulgaris Hildenborough.</title>
        <authorList>
            <person name="Heidelberg J.F."/>
            <person name="Seshadri R."/>
            <person name="Haveman S.A."/>
            <person name="Hemme C.L."/>
            <person name="Paulsen I.T."/>
            <person name="Kolonay J.F."/>
            <person name="Eisen J.A."/>
            <person name="Ward N."/>
            <person name="Methe B."/>
            <person name="Brinkac L.M."/>
            <person name="Daugherty S.C."/>
            <person name="Deboy R.T."/>
            <person name="Dodson R.J."/>
            <person name="Durkin A.S."/>
            <person name="Madupu R."/>
            <person name="Nelson W.C."/>
            <person name="Sullivan S.A."/>
            <person name="Fouts D."/>
            <person name="Haft D.H."/>
            <person name="Selengut J."/>
            <person name="Peterson J.D."/>
            <person name="Davidsen T.M."/>
            <person name="Zafar N."/>
            <person name="Zhou L."/>
            <person name="Radune D."/>
            <person name="Dimitrov G."/>
            <person name="Hance M."/>
            <person name="Tran K."/>
            <person name="Khouri H."/>
            <person name="Gill J."/>
            <person name="Utterback T.R."/>
            <person name="Feldblyum T.V."/>
            <person name="Wall J.D."/>
            <person name="Voordouw G."/>
            <person name="Fraser C.M."/>
        </authorList>
    </citation>
    <scope>NUCLEOTIDE SEQUENCE [LARGE SCALE GENOMIC DNA]</scope>
    <source>
        <strain evidence="3">ATCC 29579 / DSM 644 / NCIMB 8303 / VKM B-1760 / Hildenborough</strain>
    </source>
</reference>
<accession>Q72D17</accession>
<keyword evidence="3" id="KW-1185">Reference proteome</keyword>
<dbReference type="PaxDb" id="882-DVU_1114"/>
<dbReference type="Pfam" id="PF05069">
    <property type="entry name" value="Phage_tail_S"/>
    <property type="match status" value="1"/>
</dbReference>
<organism evidence="2 3">
    <name type="scientific">Nitratidesulfovibrio vulgaris (strain ATCC 29579 / DSM 644 / CCUG 34227 / NCIMB 8303 / VKM B-1760 / Hildenborough)</name>
    <name type="common">Desulfovibrio vulgaris</name>
    <dbReference type="NCBI Taxonomy" id="882"/>
    <lineage>
        <taxon>Bacteria</taxon>
        <taxon>Pseudomonadati</taxon>
        <taxon>Thermodesulfobacteriota</taxon>
        <taxon>Desulfovibrionia</taxon>
        <taxon>Desulfovibrionales</taxon>
        <taxon>Desulfovibrionaceae</taxon>
        <taxon>Nitratidesulfovibrio</taxon>
    </lineage>
</organism>
<dbReference type="InterPro" id="IPR006522">
    <property type="entry name" value="Phage_virion_morphogenesis"/>
</dbReference>
<dbReference type="STRING" id="882.DVU_1114"/>
<evidence type="ECO:0000313" key="3">
    <source>
        <dbReference type="Proteomes" id="UP000002194"/>
    </source>
</evidence>